<evidence type="ECO:0000256" key="4">
    <source>
        <dbReference type="SAM" id="SignalP"/>
    </source>
</evidence>
<dbReference type="PANTHER" id="PTHR36220">
    <property type="entry name" value="UNNAMED PRODUCT"/>
    <property type="match status" value="1"/>
</dbReference>
<dbReference type="Pfam" id="PF14312">
    <property type="entry name" value="FG-GAP_2"/>
    <property type="match status" value="7"/>
</dbReference>
<dbReference type="KEGG" id="eaj:Q3M24_03875"/>
<dbReference type="SMART" id="SM00191">
    <property type="entry name" value="Int_alpha"/>
    <property type="match status" value="4"/>
</dbReference>
<evidence type="ECO:0000256" key="1">
    <source>
        <dbReference type="ARBA" id="ARBA00022729"/>
    </source>
</evidence>
<dbReference type="Gene3D" id="2.70.98.70">
    <property type="match status" value="1"/>
</dbReference>
<proteinExistence type="predicted"/>
<accession>A0AAU8LYK3</accession>
<evidence type="ECO:0000256" key="2">
    <source>
        <dbReference type="ARBA" id="ARBA00022737"/>
    </source>
</evidence>
<gene>
    <name evidence="5" type="ORF">Q3M24_03875</name>
</gene>
<dbReference type="InterPro" id="IPR028994">
    <property type="entry name" value="Integrin_alpha_N"/>
</dbReference>
<dbReference type="PANTHER" id="PTHR36220:SF1">
    <property type="entry name" value="GAMMA TUBULIN COMPLEX COMPONENT C-TERMINAL DOMAIN-CONTAINING PROTEIN"/>
    <property type="match status" value="1"/>
</dbReference>
<dbReference type="PROSITE" id="PS51470">
    <property type="entry name" value="FG_GAP"/>
    <property type="match status" value="3"/>
</dbReference>
<reference evidence="5" key="1">
    <citation type="journal article" date="2024" name="Syst. Appl. Microbiol.">
        <title>First single-strain enrichments of Electrothrix cable bacteria, description of E. aestuarii sp. nov. and E. rattekaaiensis sp. nov., and proposal of a cable bacteria taxonomy following the rules of the SeqCode.</title>
        <authorList>
            <person name="Plum-Jensen L.E."/>
            <person name="Schramm A."/>
            <person name="Marshall I.P.G."/>
        </authorList>
    </citation>
    <scope>NUCLEOTIDE SEQUENCE</scope>
    <source>
        <strain evidence="5">Rat1</strain>
    </source>
</reference>
<feature type="chain" id="PRO_5043986578" evidence="4">
    <location>
        <begin position="27"/>
        <end position="1106"/>
    </location>
</feature>
<name>A0AAU8LYK3_9BACT</name>
<dbReference type="InterPro" id="IPR013519">
    <property type="entry name" value="Int_alpha_beta-p"/>
</dbReference>
<evidence type="ECO:0000256" key="3">
    <source>
        <dbReference type="ARBA" id="ARBA00023180"/>
    </source>
</evidence>
<dbReference type="EMBL" id="CP159373">
    <property type="protein sequence ID" value="XCN73905.1"/>
    <property type="molecule type" value="Genomic_DNA"/>
</dbReference>
<keyword evidence="3" id="KW-0325">Glycoprotein</keyword>
<dbReference type="InterPro" id="IPR013517">
    <property type="entry name" value="FG-GAP"/>
</dbReference>
<dbReference type="Gene3D" id="2.130.10.130">
    <property type="entry name" value="Integrin alpha, N-terminal"/>
    <property type="match status" value="3"/>
</dbReference>
<sequence>MLIKILLRTLLTGVLFVLPAVRTAHSAFDSNAVQKLLASDAVSSDYFGFSVAVDGDTALIGAWGDDDGGDRSGSAYIFTRSEGVWTQQAKLTASDASIWDYFGGAVALSGDTALIGASRNDHAGDWSGAAYVFTRSGGVWTQQAKLTASDATSLDYFGQSLSLSGDTALIGAWGDDNGGDWSGAAYVFIRSGGVWTQQAKLTASDPATQANFGRSVSLSGNTALVGADYDNNDGLRSGAAYVFTRSGGVWTEQTKLTASDAAASDWFGISVSLSGDTALIGAYLDDDGCADSGSAYVFVRAGDGTWSEQAKLTASDSATNDLFGGSVVVDGDTALVGAYQNDDGGTDSGSAYVFTRNGTTWTQQQKLTAPDETAEDRFGVFVSLSGDTALIGANSNDDDGTDSGSAYIFTESGGNSNALAPIISLLLLLNNKNNDLNIPEGHPRLWWNADRLDQAKEWYATHLFEPSSDTGLYGDPLGNAFKYLLTGETQYCGVAMGYVNAALDTFPMDGLTCDECRWHGENIITVYDWCYDALSQDDLNLIRDRMNETVAYWNTAYWGGTGTTEDGQSFAESNYYWGYLRNSLMWGIASHGENPEAPAFVEHALQGRWEGISLPHIASCNGSGIPAEGTSYGPYVLHYPLIPFASMELFGRDMMFGDSDFYAKAVFSTIYQALPDTFLNPGATTAKFSLFPYGDAAPFAQDYNPTSYSGGAAGPAQDTRLAEFMTYTAQHFGSNPIAGFARRWIARAEQGLSEELVQYYLASLGQGGEEQLDFSLLPLDYYGASSCMAQAYARSSWDSNNNTALHLQLISPPLLGHEHRDSGNWQLRRKGRWLVREISGRGNNSGWNIPGYAGQDIVDVQETIAHNTLLFGGEGQATTGSGVPELLRLESRDDFFFAVSDLTPGYHSSIDNERYGNEHIAHAEREFLFVRPLESLIILDRMESADTNTAKTFLMHVQNTLQTSGSNSYLNVNGDQTVRLTTLVPAEPIYRVIDQRNAKYPYSYRLEVETSGTGIQYFLHVVQARDSSASDLDITFEENETSFVINLLKQGAPGCAKVVLDKGLHSSGGQFGYAVDATDCSQVELTALRDGIQPITVNSQGVSWEK</sequence>
<dbReference type="SUPFAM" id="SSF48230">
    <property type="entry name" value="Chondroitin AC/alginate lyase"/>
    <property type="match status" value="1"/>
</dbReference>
<dbReference type="SUPFAM" id="SSF69318">
    <property type="entry name" value="Integrin alpha N-terminal domain"/>
    <property type="match status" value="1"/>
</dbReference>
<organism evidence="5">
    <name type="scientific">Candidatus Electrothrix aestuarii</name>
    <dbReference type="NCBI Taxonomy" id="3062594"/>
    <lineage>
        <taxon>Bacteria</taxon>
        <taxon>Pseudomonadati</taxon>
        <taxon>Thermodesulfobacteriota</taxon>
        <taxon>Desulfobulbia</taxon>
        <taxon>Desulfobulbales</taxon>
        <taxon>Desulfobulbaceae</taxon>
        <taxon>Candidatus Electrothrix</taxon>
    </lineage>
</organism>
<keyword evidence="2" id="KW-0677">Repeat</keyword>
<dbReference type="InterPro" id="IPR008929">
    <property type="entry name" value="Chondroitin_lyas"/>
</dbReference>
<reference evidence="5" key="2">
    <citation type="submission" date="2024-06" db="EMBL/GenBank/DDBJ databases">
        <authorList>
            <person name="Plum-Jensen L.E."/>
            <person name="Schramm A."/>
            <person name="Marshall I.P.G."/>
        </authorList>
    </citation>
    <scope>NUCLEOTIDE SEQUENCE</scope>
    <source>
        <strain evidence="5">Rat1</strain>
    </source>
</reference>
<dbReference type="Gene3D" id="1.50.10.100">
    <property type="entry name" value="Chondroitin AC/alginate lyase"/>
    <property type="match status" value="1"/>
</dbReference>
<evidence type="ECO:0000313" key="5">
    <source>
        <dbReference type="EMBL" id="XCN73905.1"/>
    </source>
</evidence>
<keyword evidence="1 4" id="KW-0732">Signal</keyword>
<protein>
    <submittedName>
        <fullName evidence="5">FG-GAP repeat protein</fullName>
    </submittedName>
</protein>
<feature type="signal peptide" evidence="4">
    <location>
        <begin position="1"/>
        <end position="26"/>
    </location>
</feature>
<dbReference type="AlphaFoldDB" id="A0AAU8LYK3"/>